<dbReference type="InterPro" id="IPR011970">
    <property type="entry name" value="MltB_2"/>
</dbReference>
<evidence type="ECO:0000313" key="5">
    <source>
        <dbReference type="Proteomes" id="UP001320119"/>
    </source>
</evidence>
<evidence type="ECO:0000313" key="4">
    <source>
        <dbReference type="EMBL" id="BCD98636.1"/>
    </source>
</evidence>
<dbReference type="PANTHER" id="PTHR30163">
    <property type="entry name" value="MEMBRANE-BOUND LYTIC MUREIN TRANSGLYCOSYLASE B"/>
    <property type="match status" value="1"/>
</dbReference>
<dbReference type="AlphaFoldDB" id="A0AAN1WJA0"/>
<dbReference type="Gene3D" id="1.10.101.10">
    <property type="entry name" value="PGBD-like superfamily/PGBD"/>
    <property type="match status" value="1"/>
</dbReference>
<keyword evidence="1" id="KW-0732">Signal</keyword>
<evidence type="ECO:0000256" key="1">
    <source>
        <dbReference type="SAM" id="SignalP"/>
    </source>
</evidence>
<dbReference type="Gene3D" id="1.10.8.350">
    <property type="entry name" value="Bacterial muramidase"/>
    <property type="match status" value="1"/>
</dbReference>
<dbReference type="InterPro" id="IPR002477">
    <property type="entry name" value="Peptidoglycan-bd-like"/>
</dbReference>
<dbReference type="InterPro" id="IPR043426">
    <property type="entry name" value="MltB-like"/>
</dbReference>
<evidence type="ECO:0000259" key="3">
    <source>
        <dbReference type="Pfam" id="PF13406"/>
    </source>
</evidence>
<evidence type="ECO:0000259" key="2">
    <source>
        <dbReference type="Pfam" id="PF01471"/>
    </source>
</evidence>
<accession>A0AAN1WJA0</accession>
<dbReference type="RefSeq" id="WP_236983132.1">
    <property type="nucleotide sequence ID" value="NZ_AP023086.1"/>
</dbReference>
<dbReference type="KEGG" id="marq:MARGE09_P2837"/>
<feature type="domain" description="Peptidoglycan binding-like" evidence="2">
    <location>
        <begin position="351"/>
        <end position="406"/>
    </location>
</feature>
<dbReference type="GO" id="GO:0008933">
    <property type="term" value="F:peptidoglycan lytic transglycosylase activity"/>
    <property type="evidence" value="ECO:0007669"/>
    <property type="project" value="TreeGrafter"/>
</dbReference>
<dbReference type="CDD" id="cd13399">
    <property type="entry name" value="Slt35-like"/>
    <property type="match status" value="1"/>
</dbReference>
<reference evidence="4 5" key="1">
    <citation type="journal article" date="2022" name="IScience">
        <title>An ultrasensitive nanofiber-based assay for enzymatic hydrolysis and deep-sea microbial degradation of cellulose.</title>
        <authorList>
            <person name="Tsudome M."/>
            <person name="Tachioka M."/>
            <person name="Miyazaki M."/>
            <person name="Uchimura K."/>
            <person name="Tsuda M."/>
            <person name="Takaki Y."/>
            <person name="Deguchi S."/>
        </authorList>
    </citation>
    <scope>NUCLEOTIDE SEQUENCE [LARGE SCALE GENOMIC DNA]</scope>
    <source>
        <strain evidence="4 5">GE09</strain>
    </source>
</reference>
<dbReference type="Proteomes" id="UP001320119">
    <property type="component" value="Chromosome"/>
</dbReference>
<dbReference type="EMBL" id="AP023086">
    <property type="protein sequence ID" value="BCD98636.1"/>
    <property type="molecule type" value="Genomic_DNA"/>
</dbReference>
<dbReference type="GO" id="GO:0009253">
    <property type="term" value="P:peptidoglycan catabolic process"/>
    <property type="evidence" value="ECO:0007669"/>
    <property type="project" value="TreeGrafter"/>
</dbReference>
<name>A0AAN1WJA0_9GAMM</name>
<dbReference type="SUPFAM" id="SSF53955">
    <property type="entry name" value="Lysozyme-like"/>
    <property type="match status" value="1"/>
</dbReference>
<proteinExistence type="predicted"/>
<keyword evidence="5" id="KW-1185">Reference proteome</keyword>
<dbReference type="NCBIfam" id="TIGR02283">
    <property type="entry name" value="MltB_2"/>
    <property type="match status" value="1"/>
</dbReference>
<gene>
    <name evidence="4" type="ORF">MARGE09_P2837</name>
</gene>
<feature type="domain" description="Transglycosylase SLT" evidence="3">
    <location>
        <begin position="39"/>
        <end position="330"/>
    </location>
</feature>
<dbReference type="InterPro" id="IPR036365">
    <property type="entry name" value="PGBD-like_sf"/>
</dbReference>
<protein>
    <submittedName>
        <fullName evidence="4">Membrane-bound lytic murein transglycosylase B</fullName>
    </submittedName>
</protein>
<feature type="chain" id="PRO_5042987841" evidence="1">
    <location>
        <begin position="29"/>
        <end position="413"/>
    </location>
</feature>
<dbReference type="Gene3D" id="1.10.530.10">
    <property type="match status" value="1"/>
</dbReference>
<dbReference type="PANTHER" id="PTHR30163:SF8">
    <property type="entry name" value="LYTIC MUREIN TRANSGLYCOSYLASE"/>
    <property type="match status" value="1"/>
</dbReference>
<dbReference type="SUPFAM" id="SSF47090">
    <property type="entry name" value="PGBD-like"/>
    <property type="match status" value="1"/>
</dbReference>
<dbReference type="FunFam" id="1.10.8.350:FF:000001">
    <property type="entry name" value="Lytic murein transglycosylase B"/>
    <property type="match status" value="1"/>
</dbReference>
<organism evidence="4 5">
    <name type="scientific">Marinagarivorans cellulosilyticus</name>
    <dbReference type="NCBI Taxonomy" id="2721545"/>
    <lineage>
        <taxon>Bacteria</taxon>
        <taxon>Pseudomonadati</taxon>
        <taxon>Pseudomonadota</taxon>
        <taxon>Gammaproteobacteria</taxon>
        <taxon>Cellvibrionales</taxon>
        <taxon>Cellvibrionaceae</taxon>
        <taxon>Marinagarivorans</taxon>
    </lineage>
</organism>
<dbReference type="InterPro" id="IPR036366">
    <property type="entry name" value="PGBDSf"/>
</dbReference>
<feature type="signal peptide" evidence="1">
    <location>
        <begin position="1"/>
        <end position="28"/>
    </location>
</feature>
<dbReference type="Pfam" id="PF13406">
    <property type="entry name" value="SLT_2"/>
    <property type="match status" value="1"/>
</dbReference>
<dbReference type="Pfam" id="PF01471">
    <property type="entry name" value="PG_binding_1"/>
    <property type="match status" value="1"/>
</dbReference>
<sequence length="413" mass="46738">MNWSSLLFQQSLRIFCVTLLISCTEVFANDEQASTDKTFEACRTTLRENAQAKGFSNWILTDVINNLKPLERVIKHDRSQPEFTESFVGYTRKRVSEFRIATGKKMLAEHAALLAKLSKEYGVPARYIVAFWGLETNYGGYKGKIEILNALATLACDPRRSGYFTQELYNLFTLLDDGRVQQEQLLGSWAGAMGHMQFMPTTLITYGVDGDGDGKLNVWDSLPDALASAANYLNKIGWNKEEIWGRKVELPKNFAFSRVTLDTRYPLSHFKKLGITKSYRRPLPDYDTEAKLILPSGHLGPAFLVYDNFSIILKWNYSQNYALAVGLLADQLIDINHGLDNYTAEPHAFTNEDLKTLQQKLADKGFNIGKPDGIWGPKTRKAMQQYQLQNQLTADGFPNQEVFEKLSIVLNNG</sequence>
<dbReference type="InterPro" id="IPR031304">
    <property type="entry name" value="SLT_2"/>
</dbReference>
<dbReference type="InterPro" id="IPR023346">
    <property type="entry name" value="Lysozyme-like_dom_sf"/>
</dbReference>